<keyword evidence="2" id="KW-1185">Reference proteome</keyword>
<protein>
    <submittedName>
        <fullName evidence="1">Uncharacterized protein</fullName>
    </submittedName>
</protein>
<organism evidence="1 2">
    <name type="scientific">Botryobasidium botryosum (strain FD-172 SS1)</name>
    <dbReference type="NCBI Taxonomy" id="930990"/>
    <lineage>
        <taxon>Eukaryota</taxon>
        <taxon>Fungi</taxon>
        <taxon>Dikarya</taxon>
        <taxon>Basidiomycota</taxon>
        <taxon>Agaricomycotina</taxon>
        <taxon>Agaricomycetes</taxon>
        <taxon>Cantharellales</taxon>
        <taxon>Botryobasidiaceae</taxon>
        <taxon>Botryobasidium</taxon>
    </lineage>
</organism>
<dbReference type="HOGENOM" id="CLU_1635119_0_0_1"/>
<evidence type="ECO:0000313" key="2">
    <source>
        <dbReference type="Proteomes" id="UP000027195"/>
    </source>
</evidence>
<dbReference type="AlphaFoldDB" id="A0A067M6T0"/>
<accession>A0A067M6T0</accession>
<evidence type="ECO:0000313" key="1">
    <source>
        <dbReference type="EMBL" id="KDQ07587.1"/>
    </source>
</evidence>
<name>A0A067M6T0_BOTB1</name>
<reference evidence="2" key="1">
    <citation type="journal article" date="2014" name="Proc. Natl. Acad. Sci. U.S.A.">
        <title>Extensive sampling of basidiomycete genomes demonstrates inadequacy of the white-rot/brown-rot paradigm for wood decay fungi.</title>
        <authorList>
            <person name="Riley R."/>
            <person name="Salamov A.A."/>
            <person name="Brown D.W."/>
            <person name="Nagy L.G."/>
            <person name="Floudas D."/>
            <person name="Held B.W."/>
            <person name="Levasseur A."/>
            <person name="Lombard V."/>
            <person name="Morin E."/>
            <person name="Otillar R."/>
            <person name="Lindquist E.A."/>
            <person name="Sun H."/>
            <person name="LaButti K.M."/>
            <person name="Schmutz J."/>
            <person name="Jabbour D."/>
            <person name="Luo H."/>
            <person name="Baker S.E."/>
            <person name="Pisabarro A.G."/>
            <person name="Walton J.D."/>
            <person name="Blanchette R.A."/>
            <person name="Henrissat B."/>
            <person name="Martin F."/>
            <person name="Cullen D."/>
            <person name="Hibbett D.S."/>
            <person name="Grigoriev I.V."/>
        </authorList>
    </citation>
    <scope>NUCLEOTIDE SEQUENCE [LARGE SCALE GENOMIC DNA]</scope>
    <source>
        <strain evidence="2">FD-172 SS1</strain>
    </source>
</reference>
<dbReference type="InParanoid" id="A0A067M6T0"/>
<sequence length="162" mass="17296">MFKKLCPFVLMDNSLFAPYCILHDEPTVSFSASPVVCGRGSRVASGRGIDCNDCNDCSRSVTGRLTQPSTTTPELVEEARTVQSVVFLEADISIETNISCYKASRVPTIPLRKVNGQRKGGLCNGEKVCAFPRGSGLLRIDVSEAIGPCSPVGEGKPTQVLA</sequence>
<proteinExistence type="predicted"/>
<gene>
    <name evidence="1" type="ORF">BOTBODRAFT_597451</name>
</gene>
<dbReference type="Proteomes" id="UP000027195">
    <property type="component" value="Unassembled WGS sequence"/>
</dbReference>
<dbReference type="EMBL" id="KL198104">
    <property type="protein sequence ID" value="KDQ07587.1"/>
    <property type="molecule type" value="Genomic_DNA"/>
</dbReference>